<dbReference type="Proteomes" id="UP000638849">
    <property type="component" value="Unassembled WGS sequence"/>
</dbReference>
<protein>
    <submittedName>
        <fullName evidence="1">Tn3 family transposase</fullName>
    </submittedName>
</protein>
<feature type="non-terminal residue" evidence="1">
    <location>
        <position position="1"/>
    </location>
</feature>
<name>A0ABS0RSG6_9ACTN</name>
<accession>A0ABS0RSG6</accession>
<evidence type="ECO:0000313" key="1">
    <source>
        <dbReference type="EMBL" id="MBI0320411.1"/>
    </source>
</evidence>
<sequence>MSKLWCQHVFGKRASAAGAGWMHRKYFELAVLVQVKDELKSGDLFIPSSERFDDYREQLVDEATLAQELEAYGQVSGLPTDAESFVAGLRAQLTSLADEVDARFPENVHADILDGRLVLRKGQRAEVSSAITTVDRLIAERLPESSIVDV</sequence>
<organism evidence="1 2">
    <name type="scientific">Streptomyces javensis</name>
    <dbReference type="NCBI Taxonomy" id="114698"/>
    <lineage>
        <taxon>Bacteria</taxon>
        <taxon>Bacillati</taxon>
        <taxon>Actinomycetota</taxon>
        <taxon>Actinomycetes</taxon>
        <taxon>Kitasatosporales</taxon>
        <taxon>Streptomycetaceae</taxon>
        <taxon>Streptomyces</taxon>
        <taxon>Streptomyces violaceusniger group</taxon>
    </lineage>
</organism>
<comment type="caution">
    <text evidence="1">The sequence shown here is derived from an EMBL/GenBank/DDBJ whole genome shotgun (WGS) entry which is preliminary data.</text>
</comment>
<feature type="non-terminal residue" evidence="1">
    <location>
        <position position="150"/>
    </location>
</feature>
<keyword evidence="2" id="KW-1185">Reference proteome</keyword>
<gene>
    <name evidence="1" type="ORF">JBF12_47210</name>
</gene>
<dbReference type="EMBL" id="JAEEAQ010001492">
    <property type="protein sequence ID" value="MBI0320411.1"/>
    <property type="molecule type" value="Genomic_DNA"/>
</dbReference>
<proteinExistence type="predicted"/>
<evidence type="ECO:0000313" key="2">
    <source>
        <dbReference type="Proteomes" id="UP000638849"/>
    </source>
</evidence>
<reference evidence="1 2" key="1">
    <citation type="submission" date="2020-12" db="EMBL/GenBank/DDBJ databases">
        <authorList>
            <person name="Kusuma A.B."/>
            <person name="Nouioui I."/>
            <person name="Goodfellow M."/>
        </authorList>
    </citation>
    <scope>NUCLEOTIDE SEQUENCE [LARGE SCALE GENOMIC DNA]</scope>
    <source>
        <strain evidence="1 2">DSM 41764</strain>
    </source>
</reference>